<comment type="similarity">
    <text evidence="1">Belongs to the glycosyltransferase group 1 family. Glycosyltransferase 4 subfamily.</text>
</comment>
<comment type="caution">
    <text evidence="6">The sequence shown here is derived from an EMBL/GenBank/DDBJ whole genome shotgun (WGS) entry which is preliminary data.</text>
</comment>
<evidence type="ECO:0008006" key="8">
    <source>
        <dbReference type="Google" id="ProtNLM"/>
    </source>
</evidence>
<dbReference type="EMBL" id="PIPW01000002">
    <property type="protein sequence ID" value="RUO53167.1"/>
    <property type="molecule type" value="Genomic_DNA"/>
</dbReference>
<keyword evidence="2" id="KW-0328">Glycosyltransferase</keyword>
<accession>A0A432XWT3</accession>
<reference evidence="7" key="1">
    <citation type="journal article" date="2018" name="Front. Microbiol.">
        <title>Genome-Based Analysis Reveals the Taxonomy and Diversity of the Family Idiomarinaceae.</title>
        <authorList>
            <person name="Liu Y."/>
            <person name="Lai Q."/>
            <person name="Shao Z."/>
        </authorList>
    </citation>
    <scope>NUCLEOTIDE SEQUENCE [LARGE SCALE GENOMIC DNA]</scope>
    <source>
        <strain evidence="7">BH195</strain>
    </source>
</reference>
<dbReference type="Pfam" id="PF00534">
    <property type="entry name" value="Glycos_transf_1"/>
    <property type="match status" value="1"/>
</dbReference>
<dbReference type="PANTHER" id="PTHR12526">
    <property type="entry name" value="GLYCOSYLTRANSFERASE"/>
    <property type="match status" value="1"/>
</dbReference>
<protein>
    <recommendedName>
        <fullName evidence="8">Glycosyl transferase family 1 domain-containing protein</fullName>
    </recommendedName>
</protein>
<sequence>MLFIVSTAVKVGKGGISSALVGFTQSRVLQKYGFRTVSSHSENQKRRLFLSAYRTLRKEVTPEDTAWLHCGPWLSLFRKWLLALAVKRSGGKVIYHFHSAKMEAYLLSRWGRLLIRLMLRSADGVLVLTPWWQRLFERKLGPLNCPIAVIGNPLGVELENIAHQPAIDKQTGGEINILAMARLLEQKGVADVIHALKRLPEYYVLTVAGSGPHEDELKQQVKKLQLSSRVKFLGWVDYDKKLAVIEQADVFCLPSRYDSFGMGFIEAMAAGLPVVALRQGAVPDVVLDDETGVLVNDVSPATLAVAIQKAYANRAQFAHNGKQHVLKNYVSETLAESFIQFNESIVRQRK</sequence>
<feature type="domain" description="Glycosyl transferase family 1" evidence="4">
    <location>
        <begin position="172"/>
        <end position="322"/>
    </location>
</feature>
<dbReference type="RefSeq" id="WP_126763874.1">
    <property type="nucleotide sequence ID" value="NZ_JBHLTZ010000012.1"/>
</dbReference>
<feature type="domain" description="Glycosyltransferase subfamily 4-like N-terminal" evidence="5">
    <location>
        <begin position="42"/>
        <end position="153"/>
    </location>
</feature>
<evidence type="ECO:0000256" key="3">
    <source>
        <dbReference type="ARBA" id="ARBA00022679"/>
    </source>
</evidence>
<dbReference type="GO" id="GO:1901135">
    <property type="term" value="P:carbohydrate derivative metabolic process"/>
    <property type="evidence" value="ECO:0007669"/>
    <property type="project" value="UniProtKB-ARBA"/>
</dbReference>
<organism evidence="6 7">
    <name type="scientific">Pseudidiomarina halophila</name>
    <dbReference type="NCBI Taxonomy" id="1449799"/>
    <lineage>
        <taxon>Bacteria</taxon>
        <taxon>Pseudomonadati</taxon>
        <taxon>Pseudomonadota</taxon>
        <taxon>Gammaproteobacteria</taxon>
        <taxon>Alteromonadales</taxon>
        <taxon>Idiomarinaceae</taxon>
        <taxon>Pseudidiomarina</taxon>
    </lineage>
</organism>
<evidence type="ECO:0000256" key="1">
    <source>
        <dbReference type="ARBA" id="ARBA00009481"/>
    </source>
</evidence>
<proteinExistence type="inferred from homology"/>
<keyword evidence="7" id="KW-1185">Reference proteome</keyword>
<dbReference type="Pfam" id="PF13439">
    <property type="entry name" value="Glyco_transf_4"/>
    <property type="match status" value="1"/>
</dbReference>
<dbReference type="OrthoDB" id="9802525at2"/>
<evidence type="ECO:0000313" key="7">
    <source>
        <dbReference type="Proteomes" id="UP000287198"/>
    </source>
</evidence>
<dbReference type="GO" id="GO:0016757">
    <property type="term" value="F:glycosyltransferase activity"/>
    <property type="evidence" value="ECO:0007669"/>
    <property type="project" value="UniProtKB-KW"/>
</dbReference>
<dbReference type="SUPFAM" id="SSF53756">
    <property type="entry name" value="UDP-Glycosyltransferase/glycogen phosphorylase"/>
    <property type="match status" value="1"/>
</dbReference>
<dbReference type="InterPro" id="IPR028098">
    <property type="entry name" value="Glyco_trans_4-like_N"/>
</dbReference>
<evidence type="ECO:0000256" key="2">
    <source>
        <dbReference type="ARBA" id="ARBA00022676"/>
    </source>
</evidence>
<name>A0A432XWT3_9GAMM</name>
<evidence type="ECO:0000259" key="5">
    <source>
        <dbReference type="Pfam" id="PF13439"/>
    </source>
</evidence>
<dbReference type="Gene3D" id="3.40.50.2000">
    <property type="entry name" value="Glycogen Phosphorylase B"/>
    <property type="match status" value="2"/>
</dbReference>
<gene>
    <name evidence="6" type="ORF">CWI69_09100</name>
</gene>
<evidence type="ECO:0000259" key="4">
    <source>
        <dbReference type="Pfam" id="PF00534"/>
    </source>
</evidence>
<evidence type="ECO:0000313" key="6">
    <source>
        <dbReference type="EMBL" id="RUO53167.1"/>
    </source>
</evidence>
<dbReference type="Proteomes" id="UP000287198">
    <property type="component" value="Unassembled WGS sequence"/>
</dbReference>
<dbReference type="AlphaFoldDB" id="A0A432XWT3"/>
<dbReference type="CDD" id="cd03801">
    <property type="entry name" value="GT4_PimA-like"/>
    <property type="match status" value="1"/>
</dbReference>
<dbReference type="InterPro" id="IPR001296">
    <property type="entry name" value="Glyco_trans_1"/>
</dbReference>
<keyword evidence="3" id="KW-0808">Transferase</keyword>
<dbReference type="PANTHER" id="PTHR12526:SF640">
    <property type="entry name" value="COLANIC ACID BIOSYNTHESIS GLYCOSYLTRANSFERASE WCAL-RELATED"/>
    <property type="match status" value="1"/>
</dbReference>